<dbReference type="PROSITE" id="PS51686">
    <property type="entry name" value="SAM_MT_RSMB_NOP"/>
    <property type="match status" value="1"/>
</dbReference>
<dbReference type="PRINTS" id="PR02008">
    <property type="entry name" value="RCMTFAMILY"/>
</dbReference>
<keyword evidence="2 6" id="KW-0489">Methyltransferase</keyword>
<comment type="similarity">
    <text evidence="1 6">Belongs to the class I-like SAM-binding methyltransferase superfamily. RsmB/NOP family.</text>
</comment>
<evidence type="ECO:0000256" key="2">
    <source>
        <dbReference type="ARBA" id="ARBA00022603"/>
    </source>
</evidence>
<dbReference type="PROSITE" id="PS01153">
    <property type="entry name" value="NOL1_NOP2_SUN"/>
    <property type="match status" value="1"/>
</dbReference>
<keyword evidence="5 6" id="KW-0694">RNA-binding</keyword>
<dbReference type="eggNOG" id="COG0144">
    <property type="taxonomic scope" value="Bacteria"/>
</dbReference>
<dbReference type="RefSeq" id="WP_006271141.1">
    <property type="nucleotide sequence ID" value="NZ_GL883077.1"/>
</dbReference>
<evidence type="ECO:0000313" key="10">
    <source>
        <dbReference type="Proteomes" id="UP000006512"/>
    </source>
</evidence>
<gene>
    <name evidence="9" type="ORF">ABI_04050</name>
</gene>
<name>F4QJM2_9CAUL</name>
<feature type="binding site" evidence="6">
    <location>
        <position position="317"/>
    </location>
    <ligand>
        <name>S-adenosyl-L-methionine</name>
        <dbReference type="ChEBI" id="CHEBI:59789"/>
    </ligand>
</feature>
<dbReference type="GO" id="GO:0008173">
    <property type="term" value="F:RNA methyltransferase activity"/>
    <property type="evidence" value="ECO:0007669"/>
    <property type="project" value="InterPro"/>
</dbReference>
<feature type="compositionally biased region" description="Basic and acidic residues" evidence="7">
    <location>
        <begin position="19"/>
        <end position="28"/>
    </location>
</feature>
<dbReference type="EMBL" id="GL883077">
    <property type="protein sequence ID" value="EGF91973.1"/>
    <property type="molecule type" value="Genomic_DNA"/>
</dbReference>
<evidence type="ECO:0000313" key="9">
    <source>
        <dbReference type="EMBL" id="EGF91973.1"/>
    </source>
</evidence>
<keyword evidence="4 6" id="KW-0949">S-adenosyl-L-methionine</keyword>
<keyword evidence="3 6" id="KW-0808">Transferase</keyword>
<dbReference type="eggNOG" id="COG0781">
    <property type="taxonomic scope" value="Bacteria"/>
</dbReference>
<feature type="binding site" evidence="6">
    <location>
        <position position="333"/>
    </location>
    <ligand>
        <name>S-adenosyl-L-methionine</name>
        <dbReference type="ChEBI" id="CHEBI:59789"/>
    </ligand>
</feature>
<evidence type="ECO:0000256" key="5">
    <source>
        <dbReference type="ARBA" id="ARBA00022884"/>
    </source>
</evidence>
<dbReference type="InterPro" id="IPR049560">
    <property type="entry name" value="MeTrfase_RsmB-F_NOP2_cat"/>
</dbReference>
<dbReference type="Pfam" id="PF01029">
    <property type="entry name" value="NusB"/>
    <property type="match status" value="1"/>
</dbReference>
<dbReference type="STRING" id="715226.ABI_04050"/>
<dbReference type="SUPFAM" id="SSF53335">
    <property type="entry name" value="S-adenosyl-L-methionine-dependent methyltransferases"/>
    <property type="match status" value="1"/>
</dbReference>
<dbReference type="InterPro" id="IPR029063">
    <property type="entry name" value="SAM-dependent_MTases_sf"/>
</dbReference>
<feature type="active site" description="Nucleophile" evidence="6">
    <location>
        <position position="386"/>
    </location>
</feature>
<dbReference type="Gene3D" id="1.10.940.10">
    <property type="entry name" value="NusB-like"/>
    <property type="match status" value="1"/>
</dbReference>
<feature type="binding site" evidence="6">
    <location>
        <position position="291"/>
    </location>
    <ligand>
        <name>S-adenosyl-L-methionine</name>
        <dbReference type="ChEBI" id="CHEBI:59789"/>
    </ligand>
</feature>
<proteinExistence type="inferred from homology"/>
<evidence type="ECO:0000259" key="8">
    <source>
        <dbReference type="PROSITE" id="PS51686"/>
    </source>
</evidence>
<evidence type="ECO:0000256" key="6">
    <source>
        <dbReference type="PROSITE-ProRule" id="PRU01023"/>
    </source>
</evidence>
<protein>
    <submittedName>
        <fullName evidence="9">NusB family protein</fullName>
    </submittedName>
</protein>
<dbReference type="PANTHER" id="PTHR22807:SF61">
    <property type="entry name" value="NOL1_NOP2_SUN FAMILY PROTEIN _ ANTITERMINATION NUSB DOMAIN-CONTAINING PROTEIN"/>
    <property type="match status" value="1"/>
</dbReference>
<feature type="domain" description="SAM-dependent MTase RsmB/NOP-type" evidence="8">
    <location>
        <begin position="176"/>
        <end position="455"/>
    </location>
</feature>
<dbReference type="Pfam" id="PF01189">
    <property type="entry name" value="Methyltr_RsmB-F"/>
    <property type="match status" value="1"/>
</dbReference>
<evidence type="ECO:0000256" key="4">
    <source>
        <dbReference type="ARBA" id="ARBA00022691"/>
    </source>
</evidence>
<dbReference type="InterPro" id="IPR035926">
    <property type="entry name" value="NusB-like_sf"/>
</dbReference>
<dbReference type="InterPro" id="IPR018314">
    <property type="entry name" value="RsmB/NOL1/NOP2-like_CS"/>
</dbReference>
<dbReference type="PANTHER" id="PTHR22807">
    <property type="entry name" value="NOP2 YEAST -RELATED NOL1/NOP2/FMU SUN DOMAIN-CONTAINING"/>
    <property type="match status" value="1"/>
</dbReference>
<dbReference type="SUPFAM" id="SSF48013">
    <property type="entry name" value="NusB-like"/>
    <property type="match status" value="1"/>
</dbReference>
<dbReference type="HOGENOM" id="CLU_005316_0_4_5"/>
<feature type="region of interest" description="Disordered" evidence="7">
    <location>
        <begin position="1"/>
        <end position="29"/>
    </location>
</feature>
<dbReference type="InterPro" id="IPR006027">
    <property type="entry name" value="NusB_RsmB_TIM44"/>
</dbReference>
<dbReference type="GO" id="GO:0006355">
    <property type="term" value="P:regulation of DNA-templated transcription"/>
    <property type="evidence" value="ECO:0007669"/>
    <property type="project" value="InterPro"/>
</dbReference>
<dbReference type="AlphaFoldDB" id="F4QJM2"/>
<evidence type="ECO:0000256" key="7">
    <source>
        <dbReference type="SAM" id="MobiDB-lite"/>
    </source>
</evidence>
<dbReference type="CDD" id="cd02440">
    <property type="entry name" value="AdoMet_MTases"/>
    <property type="match status" value="1"/>
</dbReference>
<dbReference type="GO" id="GO:0003723">
    <property type="term" value="F:RNA binding"/>
    <property type="evidence" value="ECO:0007669"/>
    <property type="project" value="UniProtKB-UniRule"/>
</dbReference>
<accession>F4QJM2</accession>
<dbReference type="InterPro" id="IPR001678">
    <property type="entry name" value="MeTrfase_RsmB-F_NOP2_dom"/>
</dbReference>
<sequence>MNKPRPSKKPLQKSRPRAPRPEPERIVDDGDIGMNARLAALTLIDAALEKRTGFDEAVTRSDFLSLNDSERGFARALAMLVLRRLGQLDYVIDKKTQKAPNDGVWALLRIGLAQIGFMQVPDFAAVSTTVKLAEREAHTRPFKGLINAILRSVIREGGLNTPLPSRLAPDWLFQRWKAAYGEPNAEGIALMLTEEPATDLTFKTAADLERLKDELQGTPLGGLALRSALRGNIAEWAGYGQGVWWVQDAAASVAAGLLGDLTGKTAIDLCAAPGGKALQMIAAGGDVIALDRSRNRLKRVEENLVRTGLTAEVVMGDAETWEDTRQFDAVLLDAPCSATGTLRRQPDVLWATRPTDIAKLADVQHRLLDSASGRVKPGGSLIYCTCSLEREEGETQVVAFLRRHPDFAIKKPDDATVIALGVPVESVAAQGWLRLLPHHRPGGQDGFFIAHLVRQNG</sequence>
<evidence type="ECO:0000256" key="3">
    <source>
        <dbReference type="ARBA" id="ARBA00022679"/>
    </source>
</evidence>
<organism evidence="9 10">
    <name type="scientific">Asticcacaulis biprosthecium C19</name>
    <dbReference type="NCBI Taxonomy" id="715226"/>
    <lineage>
        <taxon>Bacteria</taxon>
        <taxon>Pseudomonadati</taxon>
        <taxon>Pseudomonadota</taxon>
        <taxon>Alphaproteobacteria</taxon>
        <taxon>Caulobacterales</taxon>
        <taxon>Caulobacteraceae</taxon>
        <taxon>Asticcacaulis</taxon>
    </lineage>
</organism>
<dbReference type="Proteomes" id="UP000006512">
    <property type="component" value="Unassembled WGS sequence"/>
</dbReference>
<feature type="compositionally biased region" description="Basic residues" evidence="7">
    <location>
        <begin position="1"/>
        <end position="18"/>
    </location>
</feature>
<feature type="binding site" evidence="6">
    <location>
        <begin position="270"/>
        <end position="276"/>
    </location>
    <ligand>
        <name>S-adenosyl-L-methionine</name>
        <dbReference type="ChEBI" id="CHEBI:59789"/>
    </ligand>
</feature>
<reference evidence="10" key="1">
    <citation type="submission" date="2011-03" db="EMBL/GenBank/DDBJ databases">
        <title>Draft genome sequence of Brevundimonas diminuta.</title>
        <authorList>
            <person name="Brown P.J.B."/>
            <person name="Buechlein A."/>
            <person name="Hemmerich C."/>
            <person name="Brun Y.V."/>
        </authorList>
    </citation>
    <scope>NUCLEOTIDE SEQUENCE [LARGE SCALE GENOMIC DNA]</scope>
    <source>
        <strain evidence="10">C19</strain>
    </source>
</reference>
<dbReference type="InterPro" id="IPR023267">
    <property type="entry name" value="RCMT"/>
</dbReference>
<keyword evidence="10" id="KW-1185">Reference proteome</keyword>
<dbReference type="GO" id="GO:0001510">
    <property type="term" value="P:RNA methylation"/>
    <property type="evidence" value="ECO:0007669"/>
    <property type="project" value="InterPro"/>
</dbReference>
<dbReference type="Gene3D" id="3.40.50.150">
    <property type="entry name" value="Vaccinia Virus protein VP39"/>
    <property type="match status" value="1"/>
</dbReference>
<evidence type="ECO:0000256" key="1">
    <source>
        <dbReference type="ARBA" id="ARBA00007494"/>
    </source>
</evidence>